<reference evidence="4 5" key="1">
    <citation type="journal article" date="2016" name="Gene">
        <title>PacBio SMRT assembly of a complex multi-replicon genome reveals chlorocatechol degradative operon in a region of genome plasticity.</title>
        <authorList>
            <person name="Ricker N."/>
            <person name="Shen S.Y."/>
            <person name="Goordial J."/>
            <person name="Jin S."/>
            <person name="Fulthorpe R.R."/>
        </authorList>
    </citation>
    <scope>NUCLEOTIDE SEQUENCE [LARGE SCALE GENOMIC DNA]</scope>
    <source>
        <strain evidence="4 5">OLGA172</strain>
    </source>
</reference>
<dbReference type="AlphaFoldDB" id="A0A160FV18"/>
<dbReference type="PRINTS" id="PR00081">
    <property type="entry name" value="GDHRDH"/>
</dbReference>
<evidence type="ECO:0000313" key="5">
    <source>
        <dbReference type="Proteomes" id="UP000076852"/>
    </source>
</evidence>
<dbReference type="PANTHER" id="PTHR43296:SF2">
    <property type="entry name" value="PEROXISOMAL 2,4-DIENOYL-COA REDUCTASE [(3E)-ENOYL-COA-PRODUCING]"/>
    <property type="match status" value="1"/>
</dbReference>
<dbReference type="Gene3D" id="3.40.50.720">
    <property type="entry name" value="NAD(P)-binding Rossmann-like Domain"/>
    <property type="match status" value="1"/>
</dbReference>
<dbReference type="CDD" id="cd05369">
    <property type="entry name" value="TER_DECR_SDR_a"/>
    <property type="match status" value="1"/>
</dbReference>
<comment type="similarity">
    <text evidence="1">Belongs to the short-chain dehydrogenases/reductases (SDR) family.</text>
</comment>
<dbReference type="RefSeq" id="WP_063500132.1">
    <property type="nucleotide sequence ID" value="NZ_CP014579.1"/>
</dbReference>
<dbReference type="STRING" id="1804984.AYM40_32800"/>
<evidence type="ECO:0000313" key="4">
    <source>
        <dbReference type="EMBL" id="ANB76924.1"/>
    </source>
</evidence>
<accession>A0A160FV18</accession>
<dbReference type="NCBIfam" id="NF005752">
    <property type="entry name" value="PRK07576.1"/>
    <property type="match status" value="1"/>
</dbReference>
<dbReference type="EMBL" id="CP014579">
    <property type="protein sequence ID" value="ANB76924.1"/>
    <property type="molecule type" value="Genomic_DNA"/>
</dbReference>
<dbReference type="InterPro" id="IPR036291">
    <property type="entry name" value="NAD(P)-bd_dom_sf"/>
</dbReference>
<dbReference type="InterPro" id="IPR002347">
    <property type="entry name" value="SDR_fam"/>
</dbReference>
<dbReference type="InterPro" id="IPR045017">
    <property type="entry name" value="DECR2-like"/>
</dbReference>
<dbReference type="OrthoDB" id="9775864at2"/>
<proteinExistence type="inferred from homology"/>
<name>A0A160FV18_9BURK</name>
<keyword evidence="2" id="KW-0521">NADP</keyword>
<dbReference type="GO" id="GO:0008670">
    <property type="term" value="F:2,4-dienoyl-CoA reductase (NADPH) activity"/>
    <property type="evidence" value="ECO:0007669"/>
    <property type="project" value="InterPro"/>
</dbReference>
<keyword evidence="3" id="KW-0560">Oxidoreductase</keyword>
<protein>
    <submittedName>
        <fullName evidence="4">Short-chain dehydrogenase</fullName>
    </submittedName>
</protein>
<evidence type="ECO:0000256" key="2">
    <source>
        <dbReference type="ARBA" id="ARBA00022857"/>
    </source>
</evidence>
<evidence type="ECO:0000256" key="1">
    <source>
        <dbReference type="ARBA" id="ARBA00006484"/>
    </source>
</evidence>
<dbReference type="GO" id="GO:0009062">
    <property type="term" value="P:fatty acid catabolic process"/>
    <property type="evidence" value="ECO:0007669"/>
    <property type="project" value="InterPro"/>
</dbReference>
<dbReference type="FunFam" id="3.40.50.720:FF:000084">
    <property type="entry name" value="Short-chain dehydrogenase reductase"/>
    <property type="match status" value="1"/>
</dbReference>
<evidence type="ECO:0000256" key="3">
    <source>
        <dbReference type="ARBA" id="ARBA00023002"/>
    </source>
</evidence>
<dbReference type="KEGG" id="buz:AYM40_32800"/>
<dbReference type="PANTHER" id="PTHR43296">
    <property type="entry name" value="PEROXISOMAL 2,4-DIENOYL-COA REDUCTASE"/>
    <property type="match status" value="1"/>
</dbReference>
<organism evidence="4 5">
    <name type="scientific">Paraburkholderia phytofirmans OLGA172</name>
    <dbReference type="NCBI Taxonomy" id="1417228"/>
    <lineage>
        <taxon>Bacteria</taxon>
        <taxon>Pseudomonadati</taxon>
        <taxon>Pseudomonadota</taxon>
        <taxon>Betaproteobacteria</taxon>
        <taxon>Burkholderiales</taxon>
        <taxon>Burkholderiaceae</taxon>
        <taxon>Paraburkholderia</taxon>
    </lineage>
</organism>
<dbReference type="Pfam" id="PF13561">
    <property type="entry name" value="adh_short_C2"/>
    <property type="match status" value="1"/>
</dbReference>
<dbReference type="Proteomes" id="UP000076852">
    <property type="component" value="Chromosome 2"/>
</dbReference>
<sequence>MLATQYFAKDLFKGKTVFVTGGGSGINLGVAKNFAALGANVAICGRTQEKLDAAAAELRSFGTEVCVASADVRDSAALEAAFEKSRAEVGAMDVLVCGAAGNFLAPAEKLSPNGFKAVVDIDLLGSFNATHSAFEQLNETKGSILYISAGMAYMPHAFQVHVGAAKAGIDMMMKNIALEWGRFGIRANSIVPGPIEGTEGLKRLSDPAEKARLISAVPLRRTGTADDIGQVAAFLASPLASYMTGCVVVCDGGQNLPGSALFNTTAEQVLRAQQG</sequence>
<gene>
    <name evidence="4" type="ORF">AYM40_32800</name>
</gene>
<keyword evidence="5" id="KW-1185">Reference proteome</keyword>
<dbReference type="SUPFAM" id="SSF51735">
    <property type="entry name" value="NAD(P)-binding Rossmann-fold domains"/>
    <property type="match status" value="1"/>
</dbReference>